<dbReference type="PANTHER" id="PTHR23028">
    <property type="entry name" value="ACETYLTRANSFERASE"/>
    <property type="match status" value="1"/>
</dbReference>
<dbReference type="Proteomes" id="UP000612266">
    <property type="component" value="Unassembled WGS sequence"/>
</dbReference>
<keyword evidence="4" id="KW-0808">Transferase</keyword>
<feature type="transmembrane region" description="Helical" evidence="1">
    <location>
        <begin position="34"/>
        <end position="54"/>
    </location>
</feature>
<sequence length="618" mass="70588">MQSKKFRADINGLRAIAVLSVMFFHFNQGLVPGGFAGVDVFFVISGFLMTSIIFRGLENNNFSLWNFLKARARRIVPALVTVISIVLALGYLFFEPLTYQLAGKHGLSSLLFVSNITYASEAGYFDADSFSKLFLHTWSLSVEWQFYIVYPIILIILSKLFSISTLKKIVVISAIISFAFCIYLSSINKTLSYFMIYTRGWEMLVGGIAFLFPLSTTENKKRIIESLGLILIITSFFIFSDTDNWPSYNALLPVFGTYLCILANSYKSILSNTALQKIGLWSYSIYLVHWPLIVFFKTINIDISMFIYFSITILISYLIFNLIEKKRNYNYGLLLLYILTSLSSYYISINGISSRLSGDKKNETDLVEYHRKFYGGEGISNKVGVIYKNNDSNNNLVIFGDSFSRQYGNYLNKQKMNYIGFFQDGCFSANGVYNVYDPKLKNECISRWVEFSKHIQIDKKSPIILAQGWKADLALKSNKDDAIAVKPYEFIDFQDKFIDEIVKISGEERNIYIIGRPTGVRKNTHQCLSENKLPIYKYINISPCKKPTLKVDIKINNHLKELSLKYKNVFFIDPNDILCNDDLCMVVDSKGNPIYSDTAHLSIYGAEVVGEYIISKIK</sequence>
<protein>
    <submittedName>
        <fullName evidence="4">Acyltransferase</fullName>
    </submittedName>
</protein>
<feature type="transmembrane region" description="Helical" evidence="1">
    <location>
        <begin position="193"/>
        <end position="211"/>
    </location>
</feature>
<keyword evidence="4" id="KW-0012">Acyltransferase</keyword>
<evidence type="ECO:0000259" key="3">
    <source>
        <dbReference type="Pfam" id="PF19040"/>
    </source>
</evidence>
<comment type="caution">
    <text evidence="4">The sequence shown here is derived from an EMBL/GenBank/DDBJ whole genome shotgun (WGS) entry which is preliminary data.</text>
</comment>
<evidence type="ECO:0000256" key="1">
    <source>
        <dbReference type="SAM" id="Phobius"/>
    </source>
</evidence>
<feature type="transmembrane region" description="Helical" evidence="1">
    <location>
        <begin position="75"/>
        <end position="94"/>
    </location>
</feature>
<dbReference type="PANTHER" id="PTHR23028:SF53">
    <property type="entry name" value="ACYL_TRANSF_3 DOMAIN-CONTAINING PROTEIN"/>
    <property type="match status" value="1"/>
</dbReference>
<dbReference type="InterPro" id="IPR002656">
    <property type="entry name" value="Acyl_transf_3_dom"/>
</dbReference>
<feature type="transmembrane region" description="Helical" evidence="1">
    <location>
        <begin position="330"/>
        <end position="347"/>
    </location>
</feature>
<name>A0A8I1BNI3_9GAMM</name>
<feature type="transmembrane region" description="Helical" evidence="1">
    <location>
        <begin position="12"/>
        <end position="28"/>
    </location>
</feature>
<dbReference type="AlphaFoldDB" id="A0A8I1BNI3"/>
<feature type="transmembrane region" description="Helical" evidence="1">
    <location>
        <begin position="305"/>
        <end position="323"/>
    </location>
</feature>
<dbReference type="SUPFAM" id="SSF52266">
    <property type="entry name" value="SGNH hydrolase"/>
    <property type="match status" value="1"/>
</dbReference>
<dbReference type="InterPro" id="IPR043968">
    <property type="entry name" value="SGNH"/>
</dbReference>
<dbReference type="GO" id="GO:0016020">
    <property type="term" value="C:membrane"/>
    <property type="evidence" value="ECO:0007669"/>
    <property type="project" value="TreeGrafter"/>
</dbReference>
<dbReference type="RefSeq" id="WP_196563996.1">
    <property type="nucleotide sequence ID" value="NZ_JADSJR010000032.1"/>
</dbReference>
<feature type="transmembrane region" description="Helical" evidence="1">
    <location>
        <begin position="169"/>
        <end position="187"/>
    </location>
</feature>
<gene>
    <name evidence="4" type="ORF">I4901_17075</name>
</gene>
<dbReference type="Pfam" id="PF19040">
    <property type="entry name" value="SGNH"/>
    <property type="match status" value="1"/>
</dbReference>
<feature type="domain" description="SGNH" evidence="3">
    <location>
        <begin position="391"/>
        <end position="613"/>
    </location>
</feature>
<feature type="transmembrane region" description="Helical" evidence="1">
    <location>
        <begin position="278"/>
        <end position="299"/>
    </location>
</feature>
<keyword evidence="1" id="KW-0472">Membrane</keyword>
<feature type="domain" description="Acyltransferase 3" evidence="2">
    <location>
        <begin position="8"/>
        <end position="319"/>
    </location>
</feature>
<evidence type="ECO:0000313" key="4">
    <source>
        <dbReference type="EMBL" id="MBG2916082.1"/>
    </source>
</evidence>
<dbReference type="GO" id="GO:0009103">
    <property type="term" value="P:lipopolysaccharide biosynthetic process"/>
    <property type="evidence" value="ECO:0007669"/>
    <property type="project" value="TreeGrafter"/>
</dbReference>
<feature type="transmembrane region" description="Helical" evidence="1">
    <location>
        <begin position="144"/>
        <end position="162"/>
    </location>
</feature>
<evidence type="ECO:0000313" key="5">
    <source>
        <dbReference type="Proteomes" id="UP000612266"/>
    </source>
</evidence>
<dbReference type="InterPro" id="IPR050879">
    <property type="entry name" value="Acyltransferase_3"/>
</dbReference>
<feature type="transmembrane region" description="Helical" evidence="1">
    <location>
        <begin position="245"/>
        <end position="266"/>
    </location>
</feature>
<evidence type="ECO:0000259" key="2">
    <source>
        <dbReference type="Pfam" id="PF01757"/>
    </source>
</evidence>
<dbReference type="GO" id="GO:0016747">
    <property type="term" value="F:acyltransferase activity, transferring groups other than amino-acyl groups"/>
    <property type="evidence" value="ECO:0007669"/>
    <property type="project" value="InterPro"/>
</dbReference>
<dbReference type="EMBL" id="JADSJR010000032">
    <property type="protein sequence ID" value="MBG2916082.1"/>
    <property type="molecule type" value="Genomic_DNA"/>
</dbReference>
<proteinExistence type="predicted"/>
<dbReference type="Pfam" id="PF01757">
    <property type="entry name" value="Acyl_transf_3"/>
    <property type="match status" value="1"/>
</dbReference>
<accession>A0A8I1BNI3</accession>
<feature type="transmembrane region" description="Helical" evidence="1">
    <location>
        <begin position="223"/>
        <end position="239"/>
    </location>
</feature>
<organism evidence="4 5">
    <name type="scientific">Proteus terrae subsp. cibarius</name>
    <dbReference type="NCBI Taxonomy" id="626774"/>
    <lineage>
        <taxon>Bacteria</taxon>
        <taxon>Pseudomonadati</taxon>
        <taxon>Pseudomonadota</taxon>
        <taxon>Gammaproteobacteria</taxon>
        <taxon>Enterobacterales</taxon>
        <taxon>Morganellaceae</taxon>
        <taxon>Proteus</taxon>
    </lineage>
</organism>
<reference evidence="4" key="1">
    <citation type="submission" date="2020-11" db="EMBL/GenBank/DDBJ databases">
        <title>Enhanced detection system for hospital associated transmission using whole genome sequencing surveillance.</title>
        <authorList>
            <person name="Harrison L.H."/>
            <person name="Van Tyne D."/>
            <person name="Marsh J.W."/>
            <person name="Griffith M.P."/>
            <person name="Snyder D.J."/>
            <person name="Cooper V.S."/>
            <person name="Mustapha M."/>
        </authorList>
    </citation>
    <scope>NUCLEOTIDE SEQUENCE</scope>
    <source>
        <strain evidence="4">PR00070</strain>
    </source>
</reference>
<keyword evidence="1" id="KW-0812">Transmembrane</keyword>
<keyword evidence="1" id="KW-1133">Transmembrane helix</keyword>